<dbReference type="AlphaFoldDB" id="A0A832DJF3"/>
<accession>A0A832DJF3</accession>
<organism evidence="1">
    <name type="scientific">Ignavibacterium album</name>
    <dbReference type="NCBI Taxonomy" id="591197"/>
    <lineage>
        <taxon>Bacteria</taxon>
        <taxon>Pseudomonadati</taxon>
        <taxon>Ignavibacteriota</taxon>
        <taxon>Ignavibacteria</taxon>
        <taxon>Ignavibacteriales</taxon>
        <taxon>Ignavibacteriaceae</taxon>
        <taxon>Ignavibacterium</taxon>
    </lineage>
</organism>
<protein>
    <submittedName>
        <fullName evidence="1">Uncharacterized protein</fullName>
    </submittedName>
</protein>
<gene>
    <name evidence="1" type="ORF">ENS56_10935</name>
</gene>
<name>A0A832DJF3_9BACT</name>
<evidence type="ECO:0000313" key="1">
    <source>
        <dbReference type="EMBL" id="HGT48542.1"/>
    </source>
</evidence>
<dbReference type="EMBL" id="DSVI01000018">
    <property type="protein sequence ID" value="HGT48542.1"/>
    <property type="molecule type" value="Genomic_DNA"/>
</dbReference>
<proteinExistence type="predicted"/>
<reference evidence="1" key="1">
    <citation type="journal article" date="2020" name="mSystems">
        <title>Genome- and Community-Level Interaction Insights into Carbon Utilization and Element Cycling Functions of Hydrothermarchaeota in Hydrothermal Sediment.</title>
        <authorList>
            <person name="Zhou Z."/>
            <person name="Liu Y."/>
            <person name="Xu W."/>
            <person name="Pan J."/>
            <person name="Luo Z.H."/>
            <person name="Li M."/>
        </authorList>
    </citation>
    <scope>NUCLEOTIDE SEQUENCE [LARGE SCALE GENOMIC DNA]</scope>
    <source>
        <strain evidence="1">SpSt-500</strain>
    </source>
</reference>
<sequence>MSQYIPNFYWTFNCSPGPNDYDYNAHWGEITIQRTNLQYIKVTLHHWNEIDGWKITTRTFIPPNVPTSDPYSFNPSVDSGFCKSSDCNHENYFNKKYKFNTVFEIIYGGNGQQIIIDEYFYDSSQISDNLKYCRNDLLYKDLHNCFSNLPSCN</sequence>
<comment type="caution">
    <text evidence="1">The sequence shown here is derived from an EMBL/GenBank/DDBJ whole genome shotgun (WGS) entry which is preliminary data.</text>
</comment>